<sequence>MIITEIIFPTSQGCAKGKVLPSAADPNSAEFRPMPFRLQEEEIHAKWHHKDHCELVLRQKADRTPSGVSEASGITHPKQTIRRPH</sequence>
<dbReference type="AlphaFoldDB" id="A0ABD0M834"/>
<proteinExistence type="predicted"/>
<reference evidence="2 3" key="1">
    <citation type="journal article" date="2023" name="Sci. Data">
        <title>Genome assembly of the Korean intertidal mud-creeper Batillaria attramentaria.</title>
        <authorList>
            <person name="Patra A.K."/>
            <person name="Ho P.T."/>
            <person name="Jun S."/>
            <person name="Lee S.J."/>
            <person name="Kim Y."/>
            <person name="Won Y.J."/>
        </authorList>
    </citation>
    <scope>NUCLEOTIDE SEQUENCE [LARGE SCALE GENOMIC DNA]</scope>
    <source>
        <strain evidence="2">Wonlab-2016</strain>
    </source>
</reference>
<organism evidence="2 3">
    <name type="scientific">Batillaria attramentaria</name>
    <dbReference type="NCBI Taxonomy" id="370345"/>
    <lineage>
        <taxon>Eukaryota</taxon>
        <taxon>Metazoa</taxon>
        <taxon>Spiralia</taxon>
        <taxon>Lophotrochozoa</taxon>
        <taxon>Mollusca</taxon>
        <taxon>Gastropoda</taxon>
        <taxon>Caenogastropoda</taxon>
        <taxon>Sorbeoconcha</taxon>
        <taxon>Cerithioidea</taxon>
        <taxon>Batillariidae</taxon>
        <taxon>Batillaria</taxon>
    </lineage>
</organism>
<feature type="region of interest" description="Disordered" evidence="1">
    <location>
        <begin position="61"/>
        <end position="85"/>
    </location>
</feature>
<evidence type="ECO:0000256" key="1">
    <source>
        <dbReference type="SAM" id="MobiDB-lite"/>
    </source>
</evidence>
<accession>A0ABD0M834</accession>
<dbReference type="EMBL" id="JACVVK020000003">
    <property type="protein sequence ID" value="KAK7507887.1"/>
    <property type="molecule type" value="Genomic_DNA"/>
</dbReference>
<gene>
    <name evidence="2" type="ORF">BaRGS_00000852</name>
</gene>
<dbReference type="Proteomes" id="UP001519460">
    <property type="component" value="Unassembled WGS sequence"/>
</dbReference>
<comment type="caution">
    <text evidence="2">The sequence shown here is derived from an EMBL/GenBank/DDBJ whole genome shotgun (WGS) entry which is preliminary data.</text>
</comment>
<name>A0ABD0M834_9CAEN</name>
<evidence type="ECO:0000313" key="3">
    <source>
        <dbReference type="Proteomes" id="UP001519460"/>
    </source>
</evidence>
<evidence type="ECO:0000313" key="2">
    <source>
        <dbReference type="EMBL" id="KAK7507887.1"/>
    </source>
</evidence>
<protein>
    <submittedName>
        <fullName evidence="2">Uncharacterized protein</fullName>
    </submittedName>
</protein>
<keyword evidence="3" id="KW-1185">Reference proteome</keyword>